<comment type="similarity">
    <text evidence="1">Belongs to the peptidase C78 family.</text>
</comment>
<evidence type="ECO:0000313" key="4">
    <source>
        <dbReference type="EMBL" id="KAL5104964.1"/>
    </source>
</evidence>
<feature type="domain" description="UFSP1/2/DUB catalytic" evidence="3">
    <location>
        <begin position="252"/>
        <end position="447"/>
    </location>
</feature>
<reference evidence="4 5" key="1">
    <citation type="journal article" date="2022" name="Front. Cell. Infect. Microbiol.">
        <title>The Genomes of Two Strains of Taenia crassiceps the Animal Model for the Study of Human Cysticercosis.</title>
        <authorList>
            <person name="Bobes R.J."/>
            <person name="Estrada K."/>
            <person name="Rios-Valencia D.G."/>
            <person name="Calderon-Gallegos A."/>
            <person name="de la Torre P."/>
            <person name="Carrero J.C."/>
            <person name="Sanchez-Flores A."/>
            <person name="Laclette J.P."/>
        </authorList>
    </citation>
    <scope>NUCLEOTIDE SEQUENCE [LARGE SCALE GENOMIC DNA]</scope>
    <source>
        <strain evidence="4">WFUcys</strain>
    </source>
</reference>
<evidence type="ECO:0000259" key="3">
    <source>
        <dbReference type="Pfam" id="PF07910"/>
    </source>
</evidence>
<sequence length="458" mass="51818">MDFVHSSIITTAGVLFIRVLVHYGSHIFPWDERSIGRIFAHLLETIDSLIFVHKDCYISKVKPLNPNQYERLLKHHLSDTFRDPLVFEGQFNLDCDSSDTGLRAEVKLPQKLPCGVHRLDVDAFFPVTPDILKGDLFERLQDEVRAFLNAYHDTLKSILLKEKALPRSLTAYYFRYEDRLIRVFYPPICKNEEKLREDIHKGLGLPQRPILRRGLALFPTRGFRRLLGPNENNLVSPHLLLPASKPNSNVRCEVIRGRYTYKHYLQDGLNDKNWGCAYRSLQTLASWLLWQGIVAPLQPLPSHRDIQEALVRVGDKPSKFVGSRQWIGSLEVSFCLQELYGVQCRLLPVARGRDFAATAALMLAEHFASGGGPVMVGGGDLAHTIVGVQVATDFSVVSATGTDRTRFLVLDPHYTGEPAHVPTILGKGWVGWKEESFWRSEVPYNLCLLSPPVDVDSV</sequence>
<dbReference type="GO" id="GO:0006508">
    <property type="term" value="P:proteolysis"/>
    <property type="evidence" value="ECO:0007669"/>
    <property type="project" value="UniProtKB-KW"/>
</dbReference>
<proteinExistence type="inferred from homology"/>
<comment type="caution">
    <text evidence="4">The sequence shown here is derived from an EMBL/GenBank/DDBJ whole genome shotgun (WGS) entry which is preliminary data.</text>
</comment>
<accession>A0ABR4Q613</accession>
<evidence type="ECO:0000313" key="5">
    <source>
        <dbReference type="Proteomes" id="UP001651158"/>
    </source>
</evidence>
<protein>
    <submittedName>
        <fullName evidence="4">Ufm1-specific protease</fullName>
    </submittedName>
</protein>
<keyword evidence="2" id="KW-0378">Hydrolase</keyword>
<dbReference type="GO" id="GO:0008233">
    <property type="term" value="F:peptidase activity"/>
    <property type="evidence" value="ECO:0007669"/>
    <property type="project" value="UniProtKB-KW"/>
</dbReference>
<dbReference type="InterPro" id="IPR012462">
    <property type="entry name" value="UFSP1/2_DUB_cat"/>
</dbReference>
<dbReference type="Gene3D" id="3.90.70.130">
    <property type="match status" value="1"/>
</dbReference>
<dbReference type="EMBL" id="JAKROA010000010">
    <property type="protein sequence ID" value="KAL5104964.1"/>
    <property type="molecule type" value="Genomic_DNA"/>
</dbReference>
<dbReference type="Proteomes" id="UP001651158">
    <property type="component" value="Unassembled WGS sequence"/>
</dbReference>
<dbReference type="PANTHER" id="PTHR48153">
    <property type="entry name" value="UFM1-SPECIFIC PROTEASE 2"/>
    <property type="match status" value="1"/>
</dbReference>
<keyword evidence="4" id="KW-0645">Protease</keyword>
<name>A0ABR4Q613_9CEST</name>
<gene>
    <name evidence="4" type="ORF">TcWFU_006484</name>
</gene>
<dbReference type="PANTHER" id="PTHR48153:SF2">
    <property type="entry name" value="UFM1-SPECIFIC PROTEASE 2"/>
    <property type="match status" value="1"/>
</dbReference>
<evidence type="ECO:0000256" key="1">
    <source>
        <dbReference type="ARBA" id="ARBA00008552"/>
    </source>
</evidence>
<keyword evidence="5" id="KW-1185">Reference proteome</keyword>
<dbReference type="Pfam" id="PF07910">
    <property type="entry name" value="Peptidase_C78"/>
    <property type="match status" value="1"/>
</dbReference>
<organism evidence="4 5">
    <name type="scientific">Taenia crassiceps</name>
    <dbReference type="NCBI Taxonomy" id="6207"/>
    <lineage>
        <taxon>Eukaryota</taxon>
        <taxon>Metazoa</taxon>
        <taxon>Spiralia</taxon>
        <taxon>Lophotrochozoa</taxon>
        <taxon>Platyhelminthes</taxon>
        <taxon>Cestoda</taxon>
        <taxon>Eucestoda</taxon>
        <taxon>Cyclophyllidea</taxon>
        <taxon>Taeniidae</taxon>
        <taxon>Taenia</taxon>
    </lineage>
</organism>
<evidence type="ECO:0000256" key="2">
    <source>
        <dbReference type="ARBA" id="ARBA00022801"/>
    </source>
</evidence>